<dbReference type="Pfam" id="PF24868">
    <property type="entry name" value="YABBY_N"/>
    <property type="match status" value="1"/>
</dbReference>
<dbReference type="GO" id="GO:0005634">
    <property type="term" value="C:nucleus"/>
    <property type="evidence" value="ECO:0007669"/>
    <property type="project" value="UniProtKB-SubCell"/>
</dbReference>
<sequence length="184" mass="20528">MSSGFDMGSNQLCYVHCNYCNTVLAVSVPSSRLFNIVTVRCGSCTNLLSVNMATLLQSLPQQSAQSPNMNAYEQNRDSASSSLGTCNEGGMMSYSECEETRTSSHRLPEKKQRVPSAYNRFIKDEIQRIKARNPEISHREAFSTAAKNWAHYPNIHLGLMLDNRKQATVSEADVLNAEAVWNKK</sequence>
<feature type="domain" description="YABBY protein C-terminal" evidence="7">
    <location>
        <begin position="99"/>
        <end position="158"/>
    </location>
</feature>
<dbReference type="InterPro" id="IPR056776">
    <property type="entry name" value="YABBY_N"/>
</dbReference>
<feature type="domain" description="YABBY N-terminal" evidence="8">
    <location>
        <begin position="9"/>
        <end position="63"/>
    </location>
</feature>
<keyword evidence="4" id="KW-0863">Zinc-finger</keyword>
<keyword evidence="6" id="KW-0539">Nucleus</keyword>
<keyword evidence="3" id="KW-0479">Metal-binding</keyword>
<reference evidence="9" key="1">
    <citation type="journal article" date="2016" name="Evol. Dev.">
        <title>Evolution of the YABBY gene family in seed plants.</title>
        <authorList>
            <person name="Finet C."/>
            <person name="Floyd S.K."/>
            <person name="Conway S.J."/>
            <person name="Zhong B."/>
            <person name="Scutt C.P."/>
            <person name="Bowman J.L."/>
        </authorList>
    </citation>
    <scope>NUCLEOTIDE SEQUENCE</scope>
</reference>
<dbReference type="SUPFAM" id="SSF47095">
    <property type="entry name" value="HMG-box"/>
    <property type="match status" value="1"/>
</dbReference>
<dbReference type="GO" id="GO:0008270">
    <property type="term" value="F:zinc ion binding"/>
    <property type="evidence" value="ECO:0007669"/>
    <property type="project" value="UniProtKB-KW"/>
</dbReference>
<dbReference type="InterPro" id="IPR056775">
    <property type="entry name" value="YABBY_C"/>
</dbReference>
<accession>A0A140KQE2</accession>
<evidence type="ECO:0000256" key="3">
    <source>
        <dbReference type="ARBA" id="ARBA00022723"/>
    </source>
</evidence>
<evidence type="ECO:0000256" key="6">
    <source>
        <dbReference type="ARBA" id="ARBA00023242"/>
    </source>
</evidence>
<feature type="non-terminal residue" evidence="9">
    <location>
        <position position="184"/>
    </location>
</feature>
<comment type="similarity">
    <text evidence="2">Belongs to the YABBY family.</text>
</comment>
<dbReference type="PANTHER" id="PTHR31675">
    <property type="entry name" value="PROTEIN YABBY 6-RELATED"/>
    <property type="match status" value="1"/>
</dbReference>
<evidence type="ECO:0000256" key="4">
    <source>
        <dbReference type="ARBA" id="ARBA00022771"/>
    </source>
</evidence>
<comment type="subcellular location">
    <subcellularLocation>
        <location evidence="1">Nucleus</location>
    </subcellularLocation>
</comment>
<evidence type="ECO:0000259" key="8">
    <source>
        <dbReference type="Pfam" id="PF24868"/>
    </source>
</evidence>
<organism evidence="9">
    <name type="scientific">Taxus globosa</name>
    <dbReference type="NCBI Taxonomy" id="156271"/>
    <lineage>
        <taxon>Eukaryota</taxon>
        <taxon>Viridiplantae</taxon>
        <taxon>Streptophyta</taxon>
        <taxon>Embryophyta</taxon>
        <taxon>Tracheophyta</taxon>
        <taxon>Spermatophyta</taxon>
        <taxon>Pinopsida</taxon>
        <taxon>Pinidae</taxon>
        <taxon>Conifers II</taxon>
        <taxon>Cupressales</taxon>
        <taxon>Taxaceae</taxon>
        <taxon>Taxus</taxon>
    </lineage>
</organism>
<evidence type="ECO:0000259" key="7">
    <source>
        <dbReference type="Pfam" id="PF04690"/>
    </source>
</evidence>
<evidence type="ECO:0000256" key="5">
    <source>
        <dbReference type="ARBA" id="ARBA00022833"/>
    </source>
</evidence>
<keyword evidence="5" id="KW-0862">Zinc</keyword>
<dbReference type="GO" id="GO:0045165">
    <property type="term" value="P:cell fate commitment"/>
    <property type="evidence" value="ECO:0007669"/>
    <property type="project" value="TreeGrafter"/>
</dbReference>
<dbReference type="EMBL" id="LN871580">
    <property type="protein sequence ID" value="CTQ35259.1"/>
    <property type="molecule type" value="mRNA"/>
</dbReference>
<dbReference type="InterPro" id="IPR036910">
    <property type="entry name" value="HMG_box_dom_sf"/>
</dbReference>
<proteinExistence type="evidence at transcript level"/>
<evidence type="ECO:0000313" key="9">
    <source>
        <dbReference type="EMBL" id="CTQ35259.1"/>
    </source>
</evidence>
<name>A0A140KQE2_9CONI</name>
<gene>
    <name evidence="9" type="primary">YAB A</name>
</gene>
<dbReference type="InterPro" id="IPR006780">
    <property type="entry name" value="YABBY"/>
</dbReference>
<dbReference type="CDD" id="cd00084">
    <property type="entry name" value="HMG-box_SF"/>
    <property type="match status" value="1"/>
</dbReference>
<protein>
    <submittedName>
        <fullName evidence="9">YABBY transcription factor</fullName>
    </submittedName>
</protein>
<dbReference type="Gene3D" id="1.10.30.10">
    <property type="entry name" value="High mobility group box domain"/>
    <property type="match status" value="1"/>
</dbReference>
<dbReference type="Pfam" id="PF04690">
    <property type="entry name" value="YABBY"/>
    <property type="match status" value="1"/>
</dbReference>
<evidence type="ECO:0000256" key="2">
    <source>
        <dbReference type="ARBA" id="ARBA00010325"/>
    </source>
</evidence>
<evidence type="ECO:0000256" key="1">
    <source>
        <dbReference type="ARBA" id="ARBA00004123"/>
    </source>
</evidence>
<dbReference type="AlphaFoldDB" id="A0A140KQE2"/>